<keyword evidence="1" id="KW-0812">Transmembrane</keyword>
<gene>
    <name evidence="2" type="ORF">GIX10_12405</name>
</gene>
<feature type="transmembrane region" description="Helical" evidence="1">
    <location>
        <begin position="12"/>
        <end position="32"/>
    </location>
</feature>
<evidence type="ECO:0000256" key="1">
    <source>
        <dbReference type="SAM" id="Phobius"/>
    </source>
</evidence>
<sequence>MSNKKLSVADFITIVTAISVAITAVTQAYFYFRLDALWLMPLINPSIYFLEVVKVFLFLLIIILATFALEELYAYIIRKTRVKHKLRLSEISTQELSKALINNRKLYERNFLWFYLVVIVILSFVFIVLNPIIFITNPFVFGMIIGGVLGCILIIFLEKSLAKVLRFGILGIAIILISIFNAEMKFGQLRDAPYVYVKGELNEKYRVVEITQDQVIALNDKSKNLEIRLIKADQIKKIVAEVSPNQ</sequence>
<feature type="transmembrane region" description="Helical" evidence="1">
    <location>
        <begin position="139"/>
        <end position="157"/>
    </location>
</feature>
<dbReference type="EMBL" id="WLYL01000058">
    <property type="protein sequence ID" value="MTD12197.1"/>
    <property type="molecule type" value="Genomic_DNA"/>
</dbReference>
<dbReference type="RefSeq" id="WP_154773731.1">
    <property type="nucleotide sequence ID" value="NZ_JAXHPI010000024.1"/>
</dbReference>
<name>A0A6L6GI37_9GAMM</name>
<organism evidence="2 3">
    <name type="scientific">Acinetobacter faecalis</name>
    <dbReference type="NCBI Taxonomy" id="2665161"/>
    <lineage>
        <taxon>Bacteria</taxon>
        <taxon>Pseudomonadati</taxon>
        <taxon>Pseudomonadota</taxon>
        <taxon>Gammaproteobacteria</taxon>
        <taxon>Moraxellales</taxon>
        <taxon>Moraxellaceae</taxon>
        <taxon>Acinetobacter</taxon>
    </lineage>
</organism>
<dbReference type="AlphaFoldDB" id="A0A6L6GI37"/>
<reference evidence="2 3" key="1">
    <citation type="submission" date="2019-11" db="EMBL/GenBank/DDBJ databases">
        <authorList>
            <person name="An D."/>
        </authorList>
    </citation>
    <scope>NUCLEOTIDE SEQUENCE [LARGE SCALE GENOMIC DNA]</scope>
    <source>
        <strain evidence="2 3">YIM 103518</strain>
    </source>
</reference>
<dbReference type="Proteomes" id="UP000473854">
    <property type="component" value="Unassembled WGS sequence"/>
</dbReference>
<accession>A0A6L6GI37</accession>
<comment type="caution">
    <text evidence="2">The sequence shown here is derived from an EMBL/GenBank/DDBJ whole genome shotgun (WGS) entry which is preliminary data.</text>
</comment>
<evidence type="ECO:0000313" key="2">
    <source>
        <dbReference type="EMBL" id="MTD12197.1"/>
    </source>
</evidence>
<keyword evidence="1" id="KW-1133">Transmembrane helix</keyword>
<keyword evidence="1" id="KW-0472">Membrane</keyword>
<proteinExistence type="predicted"/>
<feature type="transmembrane region" description="Helical" evidence="1">
    <location>
        <begin position="52"/>
        <end position="77"/>
    </location>
</feature>
<feature type="transmembrane region" description="Helical" evidence="1">
    <location>
        <begin position="164"/>
        <end position="182"/>
    </location>
</feature>
<protein>
    <submittedName>
        <fullName evidence="2">Uncharacterized protein</fullName>
    </submittedName>
</protein>
<evidence type="ECO:0000313" key="3">
    <source>
        <dbReference type="Proteomes" id="UP000473854"/>
    </source>
</evidence>
<feature type="transmembrane region" description="Helical" evidence="1">
    <location>
        <begin position="112"/>
        <end position="133"/>
    </location>
</feature>